<evidence type="ECO:0008006" key="2">
    <source>
        <dbReference type="Google" id="ProtNLM"/>
    </source>
</evidence>
<dbReference type="AlphaFoldDB" id="A0A2N9EYX1"/>
<dbReference type="PANTHER" id="PTHR33116:SF86">
    <property type="entry name" value="REVERSE TRANSCRIPTASE DOMAIN-CONTAINING PROTEIN"/>
    <property type="match status" value="1"/>
</dbReference>
<organism evidence="1">
    <name type="scientific">Fagus sylvatica</name>
    <name type="common">Beechnut</name>
    <dbReference type="NCBI Taxonomy" id="28930"/>
    <lineage>
        <taxon>Eukaryota</taxon>
        <taxon>Viridiplantae</taxon>
        <taxon>Streptophyta</taxon>
        <taxon>Embryophyta</taxon>
        <taxon>Tracheophyta</taxon>
        <taxon>Spermatophyta</taxon>
        <taxon>Magnoliopsida</taxon>
        <taxon>eudicotyledons</taxon>
        <taxon>Gunneridae</taxon>
        <taxon>Pentapetalae</taxon>
        <taxon>rosids</taxon>
        <taxon>fabids</taxon>
        <taxon>Fagales</taxon>
        <taxon>Fagaceae</taxon>
        <taxon>Fagus</taxon>
    </lineage>
</organism>
<dbReference type="EMBL" id="OIVN01000428">
    <property type="protein sequence ID" value="SPC80043.1"/>
    <property type="molecule type" value="Genomic_DNA"/>
</dbReference>
<gene>
    <name evidence="1" type="ORF">FSB_LOCUS7925</name>
</gene>
<proteinExistence type="predicted"/>
<protein>
    <recommendedName>
        <fullName evidence="2">Reverse transcriptase zinc-binding domain-containing protein</fullName>
    </recommendedName>
</protein>
<evidence type="ECO:0000313" key="1">
    <source>
        <dbReference type="EMBL" id="SPC80043.1"/>
    </source>
</evidence>
<reference evidence="1" key="1">
    <citation type="submission" date="2018-02" db="EMBL/GenBank/DDBJ databases">
        <authorList>
            <person name="Cohen D.B."/>
            <person name="Kent A.D."/>
        </authorList>
    </citation>
    <scope>NUCLEOTIDE SEQUENCE</scope>
</reference>
<dbReference type="PANTHER" id="PTHR33116">
    <property type="entry name" value="REVERSE TRANSCRIPTASE ZINC-BINDING DOMAIN-CONTAINING PROTEIN-RELATED-RELATED"/>
    <property type="match status" value="1"/>
</dbReference>
<accession>A0A2N9EYX1</accession>
<sequence length="226" mass="25672">MFSEIKERVAKRLQGWKEKFLSKAGREVLIKAIAQAIPTYSMNCFLLPKSWCSDVDGLITKYWWGQTKNERKIHWLSKSGGYFKLHSHSTAVFSKLNISPHAPFLMPLWVLILLYLEKHFGGSEGFGQSSCVEAKCHGYYSCYLECYPSGMYSVQSGYTCLEADLRTLVEGESSCSQSRHQVWRKFWKLQLPAGSSDGMGCDLMGNLECMEPVHFLEAAKTSRPDP</sequence>
<name>A0A2N9EYX1_FAGSY</name>